<dbReference type="RefSeq" id="WP_111625780.1">
    <property type="nucleotide sequence ID" value="NZ_QLLQ01000003.1"/>
</dbReference>
<evidence type="ECO:0000259" key="2">
    <source>
        <dbReference type="Pfam" id="PF09917"/>
    </source>
</evidence>
<organism evidence="3 4">
    <name type="scientific">Gelidibacter algens</name>
    <dbReference type="NCBI Taxonomy" id="49280"/>
    <lineage>
        <taxon>Bacteria</taxon>
        <taxon>Pseudomonadati</taxon>
        <taxon>Bacteroidota</taxon>
        <taxon>Flavobacteriia</taxon>
        <taxon>Flavobacteriales</taxon>
        <taxon>Flavobacteriaceae</taxon>
        <taxon>Gelidibacter</taxon>
    </lineage>
</organism>
<keyword evidence="1" id="KW-0732">Signal</keyword>
<feature type="signal peptide" evidence="1">
    <location>
        <begin position="1"/>
        <end position="22"/>
    </location>
</feature>
<evidence type="ECO:0000256" key="1">
    <source>
        <dbReference type="SAM" id="SignalP"/>
    </source>
</evidence>
<sequence length="147" mass="16836">MKSIKTYLLFLGLLLSIPLVQAQSIVGQWKTVDDESGKAKSIVELYKKDGEIYGKIVKLLLPEDKGKPCIKCTGKDYNQPIEGLVIAKGLTKDKDDNEYEGGTIFDPEKGKEYKCKMWIDNETPNILNVRGYIAFFYRTQQWYRVTD</sequence>
<dbReference type="PANTHER" id="PTHR36919">
    <property type="entry name" value="BLR1215 PROTEIN"/>
    <property type="match status" value="1"/>
</dbReference>
<proteinExistence type="predicted"/>
<feature type="domain" description="DUF2147" evidence="2">
    <location>
        <begin position="27"/>
        <end position="144"/>
    </location>
</feature>
<reference evidence="3 4" key="1">
    <citation type="submission" date="2018-06" db="EMBL/GenBank/DDBJ databases">
        <title>Genomic Encyclopedia of Archaeal and Bacterial Type Strains, Phase II (KMG-II): from individual species to whole genera.</title>
        <authorList>
            <person name="Goeker M."/>
        </authorList>
    </citation>
    <scope>NUCLEOTIDE SEQUENCE [LARGE SCALE GENOMIC DNA]</scope>
    <source>
        <strain evidence="3 4">DSM 12408</strain>
    </source>
</reference>
<dbReference type="Pfam" id="PF09917">
    <property type="entry name" value="DUF2147"/>
    <property type="match status" value="1"/>
</dbReference>
<comment type="caution">
    <text evidence="3">The sequence shown here is derived from an EMBL/GenBank/DDBJ whole genome shotgun (WGS) entry which is preliminary data.</text>
</comment>
<keyword evidence="4" id="KW-1185">Reference proteome</keyword>
<gene>
    <name evidence="3" type="ORF">LX77_01331</name>
</gene>
<evidence type="ECO:0000313" key="3">
    <source>
        <dbReference type="EMBL" id="RAJ25914.1"/>
    </source>
</evidence>
<dbReference type="AlphaFoldDB" id="A0A327SDB5"/>
<dbReference type="PANTHER" id="PTHR36919:SF3">
    <property type="entry name" value="BLL5882 PROTEIN"/>
    <property type="match status" value="1"/>
</dbReference>
<feature type="chain" id="PRO_5016323557" evidence="1">
    <location>
        <begin position="23"/>
        <end position="147"/>
    </location>
</feature>
<accession>A0A327SDB5</accession>
<evidence type="ECO:0000313" key="4">
    <source>
        <dbReference type="Proteomes" id="UP000248987"/>
    </source>
</evidence>
<dbReference type="Proteomes" id="UP000248987">
    <property type="component" value="Unassembled WGS sequence"/>
</dbReference>
<dbReference type="Gene3D" id="2.40.128.520">
    <property type="match status" value="1"/>
</dbReference>
<dbReference type="InterPro" id="IPR019223">
    <property type="entry name" value="DUF2147"/>
</dbReference>
<protein>
    <submittedName>
        <fullName evidence="3">Uncharacterized protein (DUF2147 family)</fullName>
    </submittedName>
</protein>
<dbReference type="EMBL" id="QLLQ01000003">
    <property type="protein sequence ID" value="RAJ25914.1"/>
    <property type="molecule type" value="Genomic_DNA"/>
</dbReference>
<name>A0A327SDB5_9FLAO</name>